<evidence type="ECO:0000256" key="3">
    <source>
        <dbReference type="ARBA" id="ARBA00022980"/>
    </source>
</evidence>
<dbReference type="Proteomes" id="UP000308267">
    <property type="component" value="Unassembled WGS sequence"/>
</dbReference>
<keyword evidence="5" id="KW-0687">Ribonucleoprotein</keyword>
<evidence type="ECO:0000256" key="4">
    <source>
        <dbReference type="ARBA" id="ARBA00023128"/>
    </source>
</evidence>
<keyword evidence="9" id="KW-1185">Reference proteome</keyword>
<comment type="subcellular location">
    <subcellularLocation>
        <location evidence="1">Mitochondrion</location>
    </subcellularLocation>
</comment>
<dbReference type="EMBL" id="SJOL01008458">
    <property type="protein sequence ID" value="TGZ60290.1"/>
    <property type="molecule type" value="Genomic_DNA"/>
</dbReference>
<sequence>MNSRGWPLSISKSLNWISLRRVAGDSRFTDRLQSLKDLSKLNPLLKVSPYTPPADVSSRIHSIASRLLGISVLEPSSYKFRSNSEKFRFLTACAEEFHHPVLNSYLHELSDVSAVIEYYETPVESPDALYRLSDRIGDDLPSNLCIQTEPIRFNPNDTSFLKRTAFPGSSNVVSGLATSRRYKGFRAPAARRIGIGHEDRV</sequence>
<evidence type="ECO:0000256" key="2">
    <source>
        <dbReference type="ARBA" id="ARBA00008860"/>
    </source>
</evidence>
<evidence type="ECO:0000256" key="7">
    <source>
        <dbReference type="ARBA" id="ARBA00035398"/>
    </source>
</evidence>
<proteinExistence type="inferred from homology"/>
<reference evidence="8 9" key="1">
    <citation type="journal article" date="2019" name="BMC Genomics">
        <title>New insights from Opisthorchis felineus genome: update on genomics of the epidemiologically important liver flukes.</title>
        <authorList>
            <person name="Ershov N.I."/>
            <person name="Mordvinov V.A."/>
            <person name="Prokhortchouk E.B."/>
            <person name="Pakharukova M.Y."/>
            <person name="Gunbin K.V."/>
            <person name="Ustyantsev K."/>
            <person name="Genaev M.A."/>
            <person name="Blinov A.G."/>
            <person name="Mazur A."/>
            <person name="Boulygina E."/>
            <person name="Tsygankova S."/>
            <person name="Khrameeva E."/>
            <person name="Chekanov N."/>
            <person name="Fan G."/>
            <person name="Xiao A."/>
            <person name="Zhang H."/>
            <person name="Xu X."/>
            <person name="Yang H."/>
            <person name="Solovyev V."/>
            <person name="Lee S.M."/>
            <person name="Liu X."/>
            <person name="Afonnikov D.A."/>
            <person name="Skryabin K.G."/>
        </authorList>
    </citation>
    <scope>NUCLEOTIDE SEQUENCE [LARGE SCALE GENOMIC DNA]</scope>
    <source>
        <strain evidence="8">AK-0245</strain>
        <tissue evidence="8">Whole organism</tissue>
    </source>
</reference>
<comment type="similarity">
    <text evidence="2">Belongs to the mitochondrion-specific ribosomal protein mL50 family.</text>
</comment>
<dbReference type="InterPro" id="IPR018305">
    <property type="entry name" value="Ribosomal_m50"/>
</dbReference>
<dbReference type="PANTHER" id="PTHR31542:SF1">
    <property type="entry name" value="LARGE RIBOSOMAL SUBUNIT PROTEIN ML50"/>
    <property type="match status" value="1"/>
</dbReference>
<accession>A0A4S2LB07</accession>
<comment type="caution">
    <text evidence="8">The sequence shown here is derived from an EMBL/GenBank/DDBJ whole genome shotgun (WGS) entry which is preliminary data.</text>
</comment>
<gene>
    <name evidence="8" type="ORF">CRM22_008621</name>
</gene>
<evidence type="ECO:0000313" key="9">
    <source>
        <dbReference type="Proteomes" id="UP000308267"/>
    </source>
</evidence>
<evidence type="ECO:0000256" key="5">
    <source>
        <dbReference type="ARBA" id="ARBA00023274"/>
    </source>
</evidence>
<dbReference type="EMBL" id="SJOL01008458">
    <property type="protein sequence ID" value="TGZ60289.1"/>
    <property type="molecule type" value="Genomic_DNA"/>
</dbReference>
<dbReference type="EMBL" id="SJOL01008458">
    <property type="protein sequence ID" value="TGZ60288.1"/>
    <property type="molecule type" value="Genomic_DNA"/>
</dbReference>
<evidence type="ECO:0000256" key="6">
    <source>
        <dbReference type="ARBA" id="ARBA00035183"/>
    </source>
</evidence>
<evidence type="ECO:0000256" key="1">
    <source>
        <dbReference type="ARBA" id="ARBA00004173"/>
    </source>
</evidence>
<dbReference type="OrthoDB" id="9939609at2759"/>
<evidence type="ECO:0000313" key="8">
    <source>
        <dbReference type="EMBL" id="TGZ60290.1"/>
    </source>
</evidence>
<keyword evidence="4" id="KW-0496">Mitochondrion</keyword>
<name>A0A4S2LB07_OPIFE</name>
<organism evidence="8 9">
    <name type="scientific">Opisthorchis felineus</name>
    <dbReference type="NCBI Taxonomy" id="147828"/>
    <lineage>
        <taxon>Eukaryota</taxon>
        <taxon>Metazoa</taxon>
        <taxon>Spiralia</taxon>
        <taxon>Lophotrochozoa</taxon>
        <taxon>Platyhelminthes</taxon>
        <taxon>Trematoda</taxon>
        <taxon>Digenea</taxon>
        <taxon>Opisthorchiida</taxon>
        <taxon>Opisthorchiata</taxon>
        <taxon>Opisthorchiidae</taxon>
        <taxon>Opisthorchis</taxon>
    </lineage>
</organism>
<dbReference type="GO" id="GO:0005762">
    <property type="term" value="C:mitochondrial large ribosomal subunit"/>
    <property type="evidence" value="ECO:0007669"/>
    <property type="project" value="TreeGrafter"/>
</dbReference>
<keyword evidence="3" id="KW-0689">Ribosomal protein</keyword>
<protein>
    <recommendedName>
        <fullName evidence="6">Large ribosomal subunit protein mL50</fullName>
    </recommendedName>
    <alternativeName>
        <fullName evidence="7">39S ribosomal protein L50, mitochondrial</fullName>
    </alternativeName>
</protein>
<dbReference type="AlphaFoldDB" id="A0A4S2LB07"/>
<dbReference type="PANTHER" id="PTHR31542">
    <property type="entry name" value="39A RIBOSOMAL PROTEIN L50, MITOCHONDRIAL"/>
    <property type="match status" value="1"/>
</dbReference>